<dbReference type="InterPro" id="IPR027417">
    <property type="entry name" value="P-loop_NTPase"/>
</dbReference>
<sequence>MDATFARQEILVTALRNVLGEPVEVVETHISWVLLAGDYAYKIKKAVDLGFLDFSTLGKRHFYCAEELRLNRRLAPDLYLEVVPIAGSADHPVLSGPGPLIEYAVKMRRFPQFCLLDQVLLRGELTSEMIDAIARKIVDFHGRTAVADNKSPFGTPERTHLPMVENFAQIRPRLRDKKDLIRLDELERWSEQEYLARWDALAARKARGFVRECHGDLHLGNMALLDGEAVPFDCIEFSDNLRWIDVISEVAFLTMDLHGRGRSDLARRFLNAYLEQTGDYEGLEVLRYYLVYRAMVRAKVACIKAGQERLSAGHWAQYRNHIELATEFARPLQPLLTITHGLSGAGKTTVTQSLLEATSLFRVRSDVERKRLYGLKPEARSGAGTGESIYSPEANERTYRRLTEVARGIIQSGFSAIVDAAFLKRRERASFHELAQELNIPFVILDVTAPENLLRERVKQRMQQGRDASEADITVLENQLRNSEPLDASELALAIDVDTEQKENIQALVQRLMKATSC</sequence>
<dbReference type="AlphaFoldDB" id="S6AHX7"/>
<dbReference type="OrthoDB" id="9810277at2"/>
<dbReference type="SUPFAM" id="SSF56112">
    <property type="entry name" value="Protein kinase-like (PK-like)"/>
    <property type="match status" value="1"/>
</dbReference>
<name>S6AHX7_SULDS</name>
<organism evidence="2 3">
    <name type="scientific">Sulfuricella denitrificans (strain DSM 22764 / NBRC 105220 / skB26)</name>
    <dbReference type="NCBI Taxonomy" id="1163617"/>
    <lineage>
        <taxon>Bacteria</taxon>
        <taxon>Pseudomonadati</taxon>
        <taxon>Pseudomonadota</taxon>
        <taxon>Betaproteobacteria</taxon>
        <taxon>Nitrosomonadales</taxon>
        <taxon>Sulfuricellaceae</taxon>
        <taxon>Sulfuricella</taxon>
    </lineage>
</organism>
<dbReference type="STRING" id="1163617.SCD_n01945"/>
<protein>
    <recommendedName>
        <fullName evidence="1">Aminoglycoside phosphotransferase domain-containing protein</fullName>
    </recommendedName>
</protein>
<dbReference type="EMBL" id="AP013066">
    <property type="protein sequence ID" value="BAN35756.1"/>
    <property type="molecule type" value="Genomic_DNA"/>
</dbReference>
<dbReference type="KEGG" id="sdr:SCD_n01945"/>
<dbReference type="Proteomes" id="UP000015559">
    <property type="component" value="Chromosome"/>
</dbReference>
<dbReference type="Pfam" id="PF01636">
    <property type="entry name" value="APH"/>
    <property type="match status" value="1"/>
</dbReference>
<dbReference type="PANTHER" id="PTHR43883:SF1">
    <property type="entry name" value="GLUCONOKINASE"/>
    <property type="match status" value="1"/>
</dbReference>
<dbReference type="PANTHER" id="PTHR43883">
    <property type="entry name" value="SLR0207 PROTEIN"/>
    <property type="match status" value="1"/>
</dbReference>
<feature type="domain" description="Aminoglycoside phosphotransferase" evidence="1">
    <location>
        <begin position="125"/>
        <end position="283"/>
    </location>
</feature>
<reference evidence="2 3" key="1">
    <citation type="journal article" date="2012" name="Appl. Environ. Microbiol.">
        <title>Draft genome sequence of a psychrotolerant sulfur-oxidizing bacterium, Sulfuricella denitrificans skB26, and proteomic insights into cold adaptation.</title>
        <authorList>
            <person name="Watanabe T."/>
            <person name="Kojima H."/>
            <person name="Fukui M."/>
        </authorList>
    </citation>
    <scope>NUCLEOTIDE SEQUENCE [LARGE SCALE GENOMIC DNA]</scope>
    <source>
        <strain evidence="3">skB26</strain>
    </source>
</reference>
<evidence type="ECO:0000313" key="3">
    <source>
        <dbReference type="Proteomes" id="UP000015559"/>
    </source>
</evidence>
<dbReference type="eggNOG" id="COG2187">
    <property type="taxonomic scope" value="Bacteria"/>
</dbReference>
<dbReference type="RefSeq" id="WP_009204950.1">
    <property type="nucleotide sequence ID" value="NC_022357.1"/>
</dbReference>
<dbReference type="Pfam" id="PF13671">
    <property type="entry name" value="AAA_33"/>
    <property type="match status" value="1"/>
</dbReference>
<dbReference type="eggNOG" id="COG0645">
    <property type="taxonomic scope" value="Bacteria"/>
</dbReference>
<dbReference type="Gene3D" id="3.90.1200.10">
    <property type="match status" value="1"/>
</dbReference>
<gene>
    <name evidence="2" type="ORF">SCD_n01945</name>
</gene>
<dbReference type="HOGENOM" id="CLU_026771_1_1_4"/>
<dbReference type="Gene3D" id="3.40.50.300">
    <property type="entry name" value="P-loop containing nucleotide triphosphate hydrolases"/>
    <property type="match status" value="1"/>
</dbReference>
<evidence type="ECO:0000259" key="1">
    <source>
        <dbReference type="Pfam" id="PF01636"/>
    </source>
</evidence>
<dbReference type="InterPro" id="IPR002575">
    <property type="entry name" value="Aminoglycoside_PTrfase"/>
</dbReference>
<keyword evidence="3" id="KW-1185">Reference proteome</keyword>
<evidence type="ECO:0000313" key="2">
    <source>
        <dbReference type="EMBL" id="BAN35756.1"/>
    </source>
</evidence>
<dbReference type="InterPro" id="IPR052732">
    <property type="entry name" value="Cell-binding_unc_protein"/>
</dbReference>
<dbReference type="SUPFAM" id="SSF52540">
    <property type="entry name" value="P-loop containing nucleoside triphosphate hydrolases"/>
    <property type="match status" value="1"/>
</dbReference>
<accession>S6AHX7</accession>
<dbReference type="InterPro" id="IPR011009">
    <property type="entry name" value="Kinase-like_dom_sf"/>
</dbReference>
<proteinExistence type="predicted"/>